<keyword evidence="3" id="KW-0732">Signal</keyword>
<feature type="region of interest" description="Disordered" evidence="2">
    <location>
        <begin position="344"/>
        <end position="519"/>
    </location>
</feature>
<organism evidence="4 5">
    <name type="scientific">Nadsonia fulvescens var. elongata DSM 6958</name>
    <dbReference type="NCBI Taxonomy" id="857566"/>
    <lineage>
        <taxon>Eukaryota</taxon>
        <taxon>Fungi</taxon>
        <taxon>Dikarya</taxon>
        <taxon>Ascomycota</taxon>
        <taxon>Saccharomycotina</taxon>
        <taxon>Dipodascomycetes</taxon>
        <taxon>Dipodascales</taxon>
        <taxon>Dipodascales incertae sedis</taxon>
        <taxon>Nadsonia</taxon>
    </lineage>
</organism>
<evidence type="ECO:0000313" key="5">
    <source>
        <dbReference type="Proteomes" id="UP000095009"/>
    </source>
</evidence>
<dbReference type="EMBL" id="KV454409">
    <property type="protein sequence ID" value="ODQ65724.1"/>
    <property type="molecule type" value="Genomic_DNA"/>
</dbReference>
<dbReference type="InterPro" id="IPR005556">
    <property type="entry name" value="SUN"/>
</dbReference>
<evidence type="ECO:0000256" key="3">
    <source>
        <dbReference type="SAM" id="SignalP"/>
    </source>
</evidence>
<reference evidence="4 5" key="1">
    <citation type="journal article" date="2016" name="Proc. Natl. Acad. Sci. U.S.A.">
        <title>Comparative genomics of biotechnologically important yeasts.</title>
        <authorList>
            <person name="Riley R."/>
            <person name="Haridas S."/>
            <person name="Wolfe K.H."/>
            <person name="Lopes M.R."/>
            <person name="Hittinger C.T."/>
            <person name="Goeker M."/>
            <person name="Salamov A.A."/>
            <person name="Wisecaver J.H."/>
            <person name="Long T.M."/>
            <person name="Calvey C.H."/>
            <person name="Aerts A.L."/>
            <person name="Barry K.W."/>
            <person name="Choi C."/>
            <person name="Clum A."/>
            <person name="Coughlan A.Y."/>
            <person name="Deshpande S."/>
            <person name="Douglass A.P."/>
            <person name="Hanson S.J."/>
            <person name="Klenk H.-P."/>
            <person name="LaButti K.M."/>
            <person name="Lapidus A."/>
            <person name="Lindquist E.A."/>
            <person name="Lipzen A.M."/>
            <person name="Meier-Kolthoff J.P."/>
            <person name="Ohm R.A."/>
            <person name="Otillar R.P."/>
            <person name="Pangilinan J.L."/>
            <person name="Peng Y."/>
            <person name="Rokas A."/>
            <person name="Rosa C.A."/>
            <person name="Scheuner C."/>
            <person name="Sibirny A.A."/>
            <person name="Slot J.C."/>
            <person name="Stielow J.B."/>
            <person name="Sun H."/>
            <person name="Kurtzman C.P."/>
            <person name="Blackwell M."/>
            <person name="Grigoriev I.V."/>
            <person name="Jeffries T.W."/>
        </authorList>
    </citation>
    <scope>NUCLEOTIDE SEQUENCE [LARGE SCALE GENOMIC DNA]</scope>
    <source>
        <strain evidence="4 5">DSM 6958</strain>
    </source>
</reference>
<evidence type="ECO:0000313" key="4">
    <source>
        <dbReference type="EMBL" id="ODQ65724.1"/>
    </source>
</evidence>
<dbReference type="PANTHER" id="PTHR31654">
    <property type="entry name" value="SECRETED BETA-GLUCOSIDASE ADG3-RELATED"/>
    <property type="match status" value="1"/>
</dbReference>
<proteinExistence type="inferred from homology"/>
<sequence>MVSALIPQLVALTLLASATSAHSTLKHKHHQHTNTIELVKRTETSSSDHHSFAREIQPEQQKKRSSKTCDFPTDAGLVSVTPNELNAGWAMSPDQPCTAGSWCPYACPPGQVSLQWDPKVTSYEYPGSQYGGLYCNENGEIEKPFSQKDYCADGSGAAVARNKCSKQVAFCQTVLPGNEAMLIPTNVEVGGSVTLAVPDPSYWASTAAHFYINPPGYDVETACVWGTNQNPYGNWSPYVAGANTDSNSNTFIKIGWNPIYLEETTPFRNKKPTFGIRIVCDDESQCNGLPCSIDPSTDGINGVTSSLSADGAGDGAFCVVTASNGAKAHIEVFDIDGSGSESNFKNKAVSGSKKLKDNTESFSSEESATSTLNSNVSTSTSPSLTSSSTSSSDTSSSSSNDTSSIASSDTSSDISTNTPSSASSNSLSSLLSSSSSSSPSSSPSSTSSSISSTTSSSIPSSTTSSTLSSILISSSSSTSSTSSFISESSSESTTSSKLPSSLVPASSSTPTSSSITTSFEASSSKATSSSIVSSSTIISSTASETSTVSSYEAEKSSLGPVSSRKAISSTSIQKGISKVSKISRSEGLANMHAVSATVKSALSSSAFDRAHGVSTVSSVNRPSAVYNLVISANVSIDTDTSSGISASTSTKKHNGANNLSISVTTILALVCLAFML</sequence>
<dbReference type="InterPro" id="IPR053088">
    <property type="entry name" value="Beta-glucosidase/SUN-like"/>
</dbReference>
<dbReference type="Pfam" id="PF03856">
    <property type="entry name" value="SUN"/>
    <property type="match status" value="1"/>
</dbReference>
<evidence type="ECO:0000256" key="2">
    <source>
        <dbReference type="SAM" id="MobiDB-lite"/>
    </source>
</evidence>
<dbReference type="OrthoDB" id="5554151at2759"/>
<evidence type="ECO:0008006" key="6">
    <source>
        <dbReference type="Google" id="ProtNLM"/>
    </source>
</evidence>
<gene>
    <name evidence="4" type="ORF">NADFUDRAFT_82704</name>
</gene>
<feature type="compositionally biased region" description="Low complexity" evidence="2">
    <location>
        <begin position="360"/>
        <end position="519"/>
    </location>
</feature>
<feature type="region of interest" description="Disordered" evidence="2">
    <location>
        <begin position="41"/>
        <end position="70"/>
    </location>
</feature>
<accession>A0A1E3PKJ9</accession>
<dbReference type="PANTHER" id="PTHR31654:SF0">
    <property type="entry name" value="SECRETED BETA-GLUCOSIDASE ADG3-RELATED"/>
    <property type="match status" value="1"/>
</dbReference>
<evidence type="ECO:0000256" key="1">
    <source>
        <dbReference type="ARBA" id="ARBA00010579"/>
    </source>
</evidence>
<protein>
    <recommendedName>
        <fullName evidence="6">SUN-domain-containing protein</fullName>
    </recommendedName>
</protein>
<dbReference type="Proteomes" id="UP000095009">
    <property type="component" value="Unassembled WGS sequence"/>
</dbReference>
<dbReference type="AlphaFoldDB" id="A0A1E3PKJ9"/>
<comment type="similarity">
    <text evidence="1">Belongs to the SUN family.</text>
</comment>
<feature type="compositionally biased region" description="Basic and acidic residues" evidence="2">
    <location>
        <begin position="41"/>
        <end position="62"/>
    </location>
</feature>
<keyword evidence="5" id="KW-1185">Reference proteome</keyword>
<feature type="chain" id="PRO_5009133875" description="SUN-domain-containing protein" evidence="3">
    <location>
        <begin position="22"/>
        <end position="676"/>
    </location>
</feature>
<dbReference type="STRING" id="857566.A0A1E3PKJ9"/>
<name>A0A1E3PKJ9_9ASCO</name>
<feature type="signal peptide" evidence="3">
    <location>
        <begin position="1"/>
        <end position="21"/>
    </location>
</feature>